<accession>M1P5C1</accession>
<dbReference type="PATRIC" id="fig|1121362.3.peg.854"/>
<dbReference type="EMBL" id="CP003697">
    <property type="protein sequence ID" value="AGF71861.1"/>
    <property type="molecule type" value="Genomic_DNA"/>
</dbReference>
<dbReference type="AlphaFoldDB" id="M1P5C1"/>
<dbReference type="OrthoDB" id="4396764at2"/>
<evidence type="ECO:0000256" key="4">
    <source>
        <dbReference type="ARBA" id="ARBA00022989"/>
    </source>
</evidence>
<feature type="transmembrane region" description="Helical" evidence="7">
    <location>
        <begin position="451"/>
        <end position="471"/>
    </location>
</feature>
<protein>
    <recommendedName>
        <fullName evidence="8">ABC3 transporter permease C-terminal domain-containing protein</fullName>
    </recommendedName>
</protein>
<dbReference type="Proteomes" id="UP000011723">
    <property type="component" value="Chromosome"/>
</dbReference>
<keyword evidence="10" id="KW-1185">Reference proteome</keyword>
<comment type="similarity">
    <text evidence="6">Belongs to the ABC-4 integral membrane protein family.</text>
</comment>
<feature type="transmembrane region" description="Helical" evidence="7">
    <location>
        <begin position="492"/>
        <end position="513"/>
    </location>
</feature>
<dbReference type="PANTHER" id="PTHR30572:SF4">
    <property type="entry name" value="ABC TRANSPORTER PERMEASE YTRF"/>
    <property type="match status" value="1"/>
</dbReference>
<evidence type="ECO:0000256" key="7">
    <source>
        <dbReference type="SAM" id="Phobius"/>
    </source>
</evidence>
<feature type="transmembrane region" description="Helical" evidence="7">
    <location>
        <begin position="827"/>
        <end position="848"/>
    </location>
</feature>
<dbReference type="GO" id="GO:0005886">
    <property type="term" value="C:plasma membrane"/>
    <property type="evidence" value="ECO:0007669"/>
    <property type="project" value="UniProtKB-SubCell"/>
</dbReference>
<feature type="transmembrane region" description="Helical" evidence="7">
    <location>
        <begin position="323"/>
        <end position="345"/>
    </location>
</feature>
<dbReference type="HOGENOM" id="CLU_332546_0_0_11"/>
<dbReference type="STRING" id="1121362.A605_04250"/>
<dbReference type="Pfam" id="PF02687">
    <property type="entry name" value="FtsX"/>
    <property type="match status" value="1"/>
</dbReference>
<dbReference type="eggNOG" id="COG0577">
    <property type="taxonomic scope" value="Bacteria"/>
</dbReference>
<evidence type="ECO:0000256" key="5">
    <source>
        <dbReference type="ARBA" id="ARBA00023136"/>
    </source>
</evidence>
<evidence type="ECO:0000259" key="8">
    <source>
        <dbReference type="Pfam" id="PF02687"/>
    </source>
</evidence>
<dbReference type="PANTHER" id="PTHR30572">
    <property type="entry name" value="MEMBRANE COMPONENT OF TRANSPORTER-RELATED"/>
    <property type="match status" value="1"/>
</dbReference>
<feature type="transmembrane region" description="Helical" evidence="7">
    <location>
        <begin position="877"/>
        <end position="898"/>
    </location>
</feature>
<feature type="transmembrane region" description="Helical" evidence="7">
    <location>
        <begin position="272"/>
        <end position="302"/>
    </location>
</feature>
<evidence type="ECO:0000256" key="3">
    <source>
        <dbReference type="ARBA" id="ARBA00022692"/>
    </source>
</evidence>
<evidence type="ECO:0000256" key="6">
    <source>
        <dbReference type="ARBA" id="ARBA00038076"/>
    </source>
</evidence>
<comment type="subcellular location">
    <subcellularLocation>
        <location evidence="1">Cell membrane</location>
        <topology evidence="1">Multi-pass membrane protein</topology>
    </subcellularLocation>
</comment>
<evidence type="ECO:0000313" key="10">
    <source>
        <dbReference type="Proteomes" id="UP000011723"/>
    </source>
</evidence>
<reference evidence="9 10" key="1">
    <citation type="journal article" date="2012" name="Stand. Genomic Sci.">
        <title>Genome sequence of the halotolerant bacterium Corynebacterium halotolerans type strain YIM 70093(T) (= DSM 44683(T)).</title>
        <authorList>
            <person name="Ruckert C."/>
            <person name="Albersmeier A."/>
            <person name="Al-Dilaimi A."/>
            <person name="Niehaus K."/>
            <person name="Szczepanowski R."/>
            <person name="Kalinowski J."/>
        </authorList>
    </citation>
    <scope>NUCLEOTIDE SEQUENCE [LARGE SCALE GENOMIC DNA]</scope>
    <source>
        <strain evidence="9">YIM 70093</strain>
    </source>
</reference>
<dbReference type="InterPro" id="IPR050250">
    <property type="entry name" value="Macrolide_Exporter_MacB"/>
</dbReference>
<evidence type="ECO:0000313" key="9">
    <source>
        <dbReference type="EMBL" id="AGF71861.1"/>
    </source>
</evidence>
<keyword evidence="5 7" id="KW-0472">Membrane</keyword>
<dbReference type="KEGG" id="chn:A605_04250"/>
<dbReference type="InterPro" id="IPR003838">
    <property type="entry name" value="ABC3_permease_C"/>
</dbReference>
<keyword evidence="3 7" id="KW-0812">Transmembrane</keyword>
<evidence type="ECO:0000256" key="2">
    <source>
        <dbReference type="ARBA" id="ARBA00022475"/>
    </source>
</evidence>
<feature type="transmembrane region" description="Helical" evidence="7">
    <location>
        <begin position="775"/>
        <end position="800"/>
    </location>
</feature>
<dbReference type="GO" id="GO:0022857">
    <property type="term" value="F:transmembrane transporter activity"/>
    <property type="evidence" value="ECO:0007669"/>
    <property type="project" value="TreeGrafter"/>
</dbReference>
<sequence>MSSLLAATRPTRRDMARHPLRLLAAILLVALPVALFSVNLVWAWSNQSALRIAEPRTVAWYSGGQCIQSPDATQAHCSGAEEPPGFSEQEHLAAALPEGFTAQLRLNRLSEVSAGPAVDSVHVRQLSADALPRNLDPETGSLPGPGEIMLPKSTAARLGVDAGDEVELDTGERAGRSLQVSGVMPGYAALTVEPTLADPAAYRSVDGFGASDSGWMITGPDAFTWEDVLALNEAGFLVQSQDVIDDPPPAEELAPEYRSTGTFIHDNALSTWLSVISAAAIVLIGVVLLLLLISPVFTIAVSRQSRVFALMSSQGATPRQIRWAVLAYGLFTGLIGATLGLVLGVGGTSLWWAVQNPGWPVTVPWLPVVAAWGFAVLGSVLAAFLPAVLAARAAISAGIQGATPDRMRGWRPWMAVGPVALVIIVLGWFLAGSVLGGQSDRRLLHDLEPVLLLLFLLSLAATAPVLVWGLGRITRSAPLALRLAGRNAGRQSLRSVPVVAALMALVFIALTVITTEQTNQTHTQALNASVYRPEALTVSPTFGSAGQFSEEDLAPAVELARSKVGPAESIDLYGLPFGRSSVPWIELHRVGQQHCMYDEESGTLLAPDGSDPRTDSGAAALCLPDRRHAPVSGALGGVDAQALIAGPEILSLFSGMDEGKRAAAAEALRGPAVLMRTGETSGEAEFQVREVGGEQEPVVLGSATLPVHAVLPELFPGRIVSPQAAQALGIEPVYLGTTLLPSGGLDHATQRDIRETLAEETYGVQVSYTVEHWSFPGYSVVVAGVLGLIVLVVVALALALSAPQSRRQFALLDALGADPSLASRTSAVLAGLLAGVATVTGLVAAYLASWLGATRTVTDINGAVLEVGEAGFVRVDWWIVLVLAVVTPLAAAAVGGLFHRRRGEPEYRET</sequence>
<evidence type="ECO:0000256" key="1">
    <source>
        <dbReference type="ARBA" id="ARBA00004651"/>
    </source>
</evidence>
<proteinExistence type="inferred from homology"/>
<feature type="transmembrane region" description="Helical" evidence="7">
    <location>
        <begin position="412"/>
        <end position="431"/>
    </location>
</feature>
<feature type="domain" description="ABC3 transporter permease C-terminal" evidence="8">
    <location>
        <begin position="281"/>
        <end position="392"/>
    </location>
</feature>
<feature type="transmembrane region" description="Helical" evidence="7">
    <location>
        <begin position="365"/>
        <end position="391"/>
    </location>
</feature>
<organism evidence="9 10">
    <name type="scientific">Corynebacterium halotolerans YIM 70093 = DSM 44683</name>
    <dbReference type="NCBI Taxonomy" id="1121362"/>
    <lineage>
        <taxon>Bacteria</taxon>
        <taxon>Bacillati</taxon>
        <taxon>Actinomycetota</taxon>
        <taxon>Actinomycetes</taxon>
        <taxon>Mycobacteriales</taxon>
        <taxon>Corynebacteriaceae</taxon>
        <taxon>Corynebacterium</taxon>
    </lineage>
</organism>
<keyword evidence="2" id="KW-1003">Cell membrane</keyword>
<gene>
    <name evidence="9" type="ORF">A605_04250</name>
</gene>
<name>M1P5C1_9CORY</name>
<keyword evidence="4 7" id="KW-1133">Transmembrane helix</keyword>
<dbReference type="RefSeq" id="WP_015400280.1">
    <property type="nucleotide sequence ID" value="NC_020302.1"/>
</dbReference>